<dbReference type="InterPro" id="IPR006680">
    <property type="entry name" value="Amidohydro-rel"/>
</dbReference>
<dbReference type="Gene3D" id="3.20.20.140">
    <property type="entry name" value="Metal-dependent hydrolases"/>
    <property type="match status" value="1"/>
</dbReference>
<proteinExistence type="predicted"/>
<evidence type="ECO:0000313" key="3">
    <source>
        <dbReference type="Proteomes" id="UP000298616"/>
    </source>
</evidence>
<gene>
    <name evidence="2" type="ORF">DCC35_15955</name>
</gene>
<evidence type="ECO:0000259" key="1">
    <source>
        <dbReference type="Pfam" id="PF01979"/>
    </source>
</evidence>
<keyword evidence="3" id="KW-1185">Reference proteome</keyword>
<dbReference type="Gene3D" id="2.30.40.10">
    <property type="entry name" value="Urease, subunit C, domain 1"/>
    <property type="match status" value="1"/>
</dbReference>
<sequence length="458" mass="51696">MIKKLSFILLCIVLSDYLYAQNLIIKGGNIVNADSNIAIPNNAIEIRNGKIYSIGATTNENNFPTITLQKDDYILPGLFDLHAHLKLVYEGQLKEDTVTTPLLYLANGVTTIFTCGDVDPEAVAKYKSNVASGRSTGPRILNSGPYFGHGNNEWNDSISREEIYRKIDYWAGRGVDGLKVKDISEHQLKYIIDRAHKHGLTVTGHLNHIVHPEVGSQIAIPLGIDRLEHFIGGYALPGKKPGYTEVAMLDLSDPLIDKSIDLFIENEVYFNSTLTVIGGFTQSQDEWLKYWVDEKKYWTPYAQSIVENNPKKWNPNRQKFYENSKKILKRYYDRGGLISMGTDGPLILDFLWVFKTPGFNTHREMAMMSEIRIPNNEILKIATINSAMAMGLEEKVGSIEIGKLADLIIIKGNPLEDIYFTRSVHTVIKNGEIYDSQSLLEKCEGKLGPESEEKWFNK</sequence>
<dbReference type="KEGG" id="fpf:DCC35_15955"/>
<accession>A0A4D7JVC2</accession>
<dbReference type="InterPro" id="IPR032466">
    <property type="entry name" value="Metal_Hydrolase"/>
</dbReference>
<name>A0A4D7JVC2_9BACT</name>
<dbReference type="Pfam" id="PF01979">
    <property type="entry name" value="Amidohydro_1"/>
    <property type="match status" value="1"/>
</dbReference>
<dbReference type="Proteomes" id="UP000298616">
    <property type="component" value="Chromosome"/>
</dbReference>
<dbReference type="EMBL" id="CP028923">
    <property type="protein sequence ID" value="QCK16126.1"/>
    <property type="molecule type" value="Genomic_DNA"/>
</dbReference>
<dbReference type="SUPFAM" id="SSF51556">
    <property type="entry name" value="Metallo-dependent hydrolases"/>
    <property type="match status" value="1"/>
</dbReference>
<dbReference type="InterPro" id="IPR051781">
    <property type="entry name" value="Metallo-dep_Hydrolase"/>
</dbReference>
<organism evidence="2 3">
    <name type="scientific">Mangrovivirga cuniculi</name>
    <dbReference type="NCBI Taxonomy" id="2715131"/>
    <lineage>
        <taxon>Bacteria</taxon>
        <taxon>Pseudomonadati</taxon>
        <taxon>Bacteroidota</taxon>
        <taxon>Cytophagia</taxon>
        <taxon>Cytophagales</taxon>
        <taxon>Mangrovivirgaceae</taxon>
        <taxon>Mangrovivirga</taxon>
    </lineage>
</organism>
<dbReference type="PANTHER" id="PTHR43135:SF3">
    <property type="entry name" value="ALPHA-D-RIBOSE 1-METHYLPHOSPHONATE 5-TRIPHOSPHATE DIPHOSPHATASE"/>
    <property type="match status" value="1"/>
</dbReference>
<dbReference type="AlphaFoldDB" id="A0A4D7JVC2"/>
<protein>
    <recommendedName>
        <fullName evidence="1">Amidohydrolase-related domain-containing protein</fullName>
    </recommendedName>
</protein>
<reference evidence="2 3" key="1">
    <citation type="submission" date="2018-04" db="EMBL/GenBank/DDBJ databases">
        <title>Complete genome uncultured novel isolate.</title>
        <authorList>
            <person name="Merlino G."/>
        </authorList>
    </citation>
    <scope>NUCLEOTIDE SEQUENCE [LARGE SCALE GENOMIC DNA]</scope>
    <source>
        <strain evidence="3">R1DC9</strain>
    </source>
</reference>
<dbReference type="OrthoDB" id="9797498at2"/>
<dbReference type="InterPro" id="IPR011059">
    <property type="entry name" value="Metal-dep_hydrolase_composite"/>
</dbReference>
<dbReference type="PANTHER" id="PTHR43135">
    <property type="entry name" value="ALPHA-D-RIBOSE 1-METHYLPHOSPHONATE 5-TRIPHOSPHATE DIPHOSPHATASE"/>
    <property type="match status" value="1"/>
</dbReference>
<dbReference type="GO" id="GO:0016810">
    <property type="term" value="F:hydrolase activity, acting on carbon-nitrogen (but not peptide) bonds"/>
    <property type="evidence" value="ECO:0007669"/>
    <property type="project" value="InterPro"/>
</dbReference>
<dbReference type="RefSeq" id="WP_137091722.1">
    <property type="nucleotide sequence ID" value="NZ_CP028923.1"/>
</dbReference>
<evidence type="ECO:0000313" key="2">
    <source>
        <dbReference type="EMBL" id="QCK16126.1"/>
    </source>
</evidence>
<feature type="domain" description="Amidohydrolase-related" evidence="1">
    <location>
        <begin position="329"/>
        <end position="433"/>
    </location>
</feature>
<dbReference type="SUPFAM" id="SSF51338">
    <property type="entry name" value="Composite domain of metallo-dependent hydrolases"/>
    <property type="match status" value="1"/>
</dbReference>